<dbReference type="SUPFAM" id="SSF52266">
    <property type="entry name" value="SGNH hydrolase"/>
    <property type="match status" value="1"/>
</dbReference>
<evidence type="ECO:0000259" key="1">
    <source>
        <dbReference type="Pfam" id="PF13472"/>
    </source>
</evidence>
<reference evidence="2 3" key="1">
    <citation type="submission" date="2019-06" db="EMBL/GenBank/DDBJ databases">
        <title>Sequencing the genomes of 1000 actinobacteria strains.</title>
        <authorList>
            <person name="Klenk H.-P."/>
        </authorList>
    </citation>
    <scope>NUCLEOTIDE SEQUENCE [LARGE SCALE GENOMIC DNA]</scope>
    <source>
        <strain evidence="2 3">DSM 12362</strain>
    </source>
</reference>
<comment type="caution">
    <text evidence="2">The sequence shown here is derived from an EMBL/GenBank/DDBJ whole genome shotgun (WGS) entry which is preliminary data.</text>
</comment>
<dbReference type="Gene3D" id="3.40.50.1110">
    <property type="entry name" value="SGNH hydrolase"/>
    <property type="match status" value="1"/>
</dbReference>
<dbReference type="Proteomes" id="UP000315133">
    <property type="component" value="Unassembled WGS sequence"/>
</dbReference>
<evidence type="ECO:0000313" key="2">
    <source>
        <dbReference type="EMBL" id="TQM95785.1"/>
    </source>
</evidence>
<dbReference type="RefSeq" id="WP_141817491.1">
    <property type="nucleotide sequence ID" value="NZ_BAAAIL010000003.1"/>
</dbReference>
<proteinExistence type="predicted"/>
<gene>
    <name evidence="2" type="ORF">FB476_0635</name>
</gene>
<name>A0A543KL21_9MICO</name>
<sequence>MTTTSEKRYHVTQGQPTGIEYTPSADFVVADGPRDIGLCFVGDGFVAGYGDPKALGWVSRVVGRTPLEEDATLSSYNLGVRGASSADVMTRWRAECPPRWAGRGERRLVVGVGAEDVAQGITTARSRLNLANVLDEASSTGVGTFVVGPTPTLDAEVNARLRVLADAQADVCARRGVPYVDCFAPLEGHDQWQSDLAAGDTVHPGQAGYGLIAWLVLNGGWAAWLGLGEHAG</sequence>
<evidence type="ECO:0000313" key="3">
    <source>
        <dbReference type="Proteomes" id="UP000315133"/>
    </source>
</evidence>
<dbReference type="OrthoDB" id="5196031at2"/>
<accession>A0A543KL21</accession>
<protein>
    <submittedName>
        <fullName evidence="2">Lysophospholipase L1-like esterase</fullName>
    </submittedName>
</protein>
<dbReference type="InterPro" id="IPR013830">
    <property type="entry name" value="SGNH_hydro"/>
</dbReference>
<dbReference type="Pfam" id="PF13472">
    <property type="entry name" value="Lipase_GDSL_2"/>
    <property type="match status" value="1"/>
</dbReference>
<dbReference type="EMBL" id="VFPU01000001">
    <property type="protein sequence ID" value="TQM95785.1"/>
    <property type="molecule type" value="Genomic_DNA"/>
</dbReference>
<feature type="domain" description="SGNH hydrolase-type esterase" evidence="1">
    <location>
        <begin position="40"/>
        <end position="210"/>
    </location>
</feature>
<organism evidence="2 3">
    <name type="scientific">Ornithinimicrobium humiphilum</name>
    <dbReference type="NCBI Taxonomy" id="125288"/>
    <lineage>
        <taxon>Bacteria</taxon>
        <taxon>Bacillati</taxon>
        <taxon>Actinomycetota</taxon>
        <taxon>Actinomycetes</taxon>
        <taxon>Micrococcales</taxon>
        <taxon>Ornithinimicrobiaceae</taxon>
        <taxon>Ornithinimicrobium</taxon>
    </lineage>
</organism>
<dbReference type="InterPro" id="IPR036514">
    <property type="entry name" value="SGNH_hydro_sf"/>
</dbReference>
<dbReference type="AlphaFoldDB" id="A0A543KL21"/>
<keyword evidence="3" id="KW-1185">Reference proteome</keyword>